<gene>
    <name evidence="2" type="ORF">SAMN05421869_12351</name>
</gene>
<sequence>MAEEGLDLGAGFAQPGGVGMAEPMGAEAGELGVVADGRHHLDDPGDGQGSALAGPQRAGLAAAEVEPG</sequence>
<proteinExistence type="predicted"/>
<dbReference type="EMBL" id="FNDJ01000023">
    <property type="protein sequence ID" value="SDL18999.1"/>
    <property type="molecule type" value="Genomic_DNA"/>
</dbReference>
<evidence type="ECO:0000256" key="1">
    <source>
        <dbReference type="SAM" id="MobiDB-lite"/>
    </source>
</evidence>
<organism evidence="2 3">
    <name type="scientific">Nonomuraea jiangxiensis</name>
    <dbReference type="NCBI Taxonomy" id="633440"/>
    <lineage>
        <taxon>Bacteria</taxon>
        <taxon>Bacillati</taxon>
        <taxon>Actinomycetota</taxon>
        <taxon>Actinomycetes</taxon>
        <taxon>Streptosporangiales</taxon>
        <taxon>Streptosporangiaceae</taxon>
        <taxon>Nonomuraea</taxon>
    </lineage>
</organism>
<evidence type="ECO:0000313" key="3">
    <source>
        <dbReference type="Proteomes" id="UP000199202"/>
    </source>
</evidence>
<keyword evidence="3" id="KW-1185">Reference proteome</keyword>
<reference evidence="2 3" key="1">
    <citation type="submission" date="2016-10" db="EMBL/GenBank/DDBJ databases">
        <authorList>
            <person name="de Groot N.N."/>
        </authorList>
    </citation>
    <scope>NUCLEOTIDE SEQUENCE [LARGE SCALE GENOMIC DNA]</scope>
    <source>
        <strain evidence="2 3">CGMCC 4.6533</strain>
    </source>
</reference>
<dbReference type="AlphaFoldDB" id="A0A1G9I1B2"/>
<name>A0A1G9I1B2_9ACTN</name>
<evidence type="ECO:0000313" key="2">
    <source>
        <dbReference type="EMBL" id="SDL18999.1"/>
    </source>
</evidence>
<feature type="region of interest" description="Disordered" evidence="1">
    <location>
        <begin position="36"/>
        <end position="68"/>
    </location>
</feature>
<accession>A0A1G9I1B2</accession>
<dbReference type="STRING" id="633440.SAMN05421869_12351"/>
<dbReference type="Proteomes" id="UP000199202">
    <property type="component" value="Unassembled WGS sequence"/>
</dbReference>
<protein>
    <submittedName>
        <fullName evidence="2">Uncharacterized protein</fullName>
    </submittedName>
</protein>